<accession>A0A9N8HI08</accession>
<feature type="compositionally biased region" description="Basic and acidic residues" evidence="11">
    <location>
        <begin position="1039"/>
        <end position="1058"/>
    </location>
</feature>
<evidence type="ECO:0000256" key="3">
    <source>
        <dbReference type="ARBA" id="ARBA00022526"/>
    </source>
</evidence>
<evidence type="ECO:0000256" key="8">
    <source>
        <dbReference type="ARBA" id="ARBA00023277"/>
    </source>
</evidence>
<dbReference type="InterPro" id="IPR006114">
    <property type="entry name" value="6PGDH_C"/>
</dbReference>
<dbReference type="Proteomes" id="UP001153069">
    <property type="component" value="Unassembled WGS sequence"/>
</dbReference>
<dbReference type="Pfam" id="PF02781">
    <property type="entry name" value="G6PD_C"/>
    <property type="match status" value="1"/>
</dbReference>
<keyword evidence="5 9" id="KW-0560">Oxidoreductase</keyword>
<dbReference type="FunFam" id="1.20.5.320:FF:000001">
    <property type="entry name" value="6-phosphogluconate dehydrogenase, decarboxylating"/>
    <property type="match status" value="1"/>
</dbReference>
<keyword evidence="4 9" id="KW-0521">NADP</keyword>
<dbReference type="InterPro" id="IPR036291">
    <property type="entry name" value="NAD(P)-bd_dom_sf"/>
</dbReference>
<dbReference type="Gene3D" id="3.30.360.10">
    <property type="entry name" value="Dihydrodipicolinate Reductase, domain 2"/>
    <property type="match status" value="1"/>
</dbReference>
<dbReference type="FunFam" id="1.10.1040.10:FF:000002">
    <property type="entry name" value="6-phosphogluconate dehydrogenase, decarboxylating"/>
    <property type="match status" value="1"/>
</dbReference>
<dbReference type="InterPro" id="IPR022675">
    <property type="entry name" value="G6P_DH_C"/>
</dbReference>
<keyword evidence="7 9" id="KW-0570">Pentose shunt</keyword>
<dbReference type="Pfam" id="PF00479">
    <property type="entry name" value="G6PD_N"/>
    <property type="match status" value="1"/>
</dbReference>
<evidence type="ECO:0000313" key="14">
    <source>
        <dbReference type="Proteomes" id="UP001153069"/>
    </source>
</evidence>
<comment type="pathway">
    <text evidence="10">Carbohydrate degradation; pentose phosphate pathway; D-ribulose 5-phosphate from D-glucose 6-phosphate (oxidative stage): step 1/3.</text>
</comment>
<reference evidence="13" key="1">
    <citation type="submission" date="2020-06" db="EMBL/GenBank/DDBJ databases">
        <authorList>
            <consortium name="Plant Systems Biology data submission"/>
        </authorList>
    </citation>
    <scope>NUCLEOTIDE SEQUENCE</scope>
    <source>
        <strain evidence="13">D6</strain>
    </source>
</reference>
<dbReference type="GO" id="GO:0004616">
    <property type="term" value="F:phosphogluconate dehydrogenase (decarboxylating) activity"/>
    <property type="evidence" value="ECO:0007669"/>
    <property type="project" value="UniProtKB-EC"/>
</dbReference>
<keyword evidence="14" id="KW-1185">Reference proteome</keyword>
<evidence type="ECO:0000256" key="1">
    <source>
        <dbReference type="ARBA" id="ARBA00004874"/>
    </source>
</evidence>
<feature type="region of interest" description="Disordered" evidence="11">
    <location>
        <begin position="538"/>
        <end position="561"/>
    </location>
</feature>
<dbReference type="GO" id="GO:0006006">
    <property type="term" value="P:glucose metabolic process"/>
    <property type="evidence" value="ECO:0007669"/>
    <property type="project" value="UniProtKB-KW"/>
</dbReference>
<evidence type="ECO:0000256" key="9">
    <source>
        <dbReference type="RuleBase" id="RU000485"/>
    </source>
</evidence>
<evidence type="ECO:0000256" key="4">
    <source>
        <dbReference type="ARBA" id="ARBA00022857"/>
    </source>
</evidence>
<keyword evidence="8 10" id="KW-0119">Carbohydrate metabolism</keyword>
<protein>
    <recommendedName>
        <fullName evidence="9 10">Multifunctional fusion protein</fullName>
    </recommendedName>
    <domain>
        <recommendedName>
            <fullName evidence="9">6-phosphogluconate dehydrogenase, decarboxylating</fullName>
            <ecNumber evidence="9">1.1.1.44</ecNumber>
        </recommendedName>
    </domain>
    <domain>
        <recommendedName>
            <fullName evidence="10">Glucose-6-phosphate 1-dehydrogenase</fullName>
            <ecNumber evidence="10">1.1.1.49</ecNumber>
        </recommendedName>
    </domain>
</protein>
<name>A0A9N8HI08_9STRA</name>
<dbReference type="Pfam" id="PF03446">
    <property type="entry name" value="NAD_binding_2"/>
    <property type="match status" value="1"/>
</dbReference>
<comment type="pathway">
    <text evidence="1 9">Carbohydrate degradation; pentose phosphate pathway; D-ribulose 5-phosphate from D-glucose 6-phosphate (oxidative stage): step 3/3.</text>
</comment>
<evidence type="ECO:0000256" key="11">
    <source>
        <dbReference type="SAM" id="MobiDB-lite"/>
    </source>
</evidence>
<dbReference type="EC" id="1.1.1.49" evidence="10"/>
<feature type="domain" description="6-phosphogluconate dehydrogenase C-terminal" evidence="12">
    <location>
        <begin position="749"/>
        <end position="1038"/>
    </location>
</feature>
<dbReference type="Gene3D" id="1.10.1040.10">
    <property type="entry name" value="N-(1-d-carboxylethyl)-l-norvaline Dehydrogenase, domain 2"/>
    <property type="match status" value="1"/>
</dbReference>
<dbReference type="EMBL" id="CAICTM010000564">
    <property type="protein sequence ID" value="CAB9512995.1"/>
    <property type="molecule type" value="Genomic_DNA"/>
</dbReference>
<dbReference type="GO" id="GO:0004345">
    <property type="term" value="F:glucose-6-phosphate dehydrogenase activity"/>
    <property type="evidence" value="ECO:0007669"/>
    <property type="project" value="UniProtKB-EC"/>
</dbReference>
<dbReference type="HAMAP" id="MF_00966">
    <property type="entry name" value="G6PD"/>
    <property type="match status" value="1"/>
</dbReference>
<evidence type="ECO:0000256" key="5">
    <source>
        <dbReference type="ARBA" id="ARBA00023002"/>
    </source>
</evidence>
<dbReference type="AlphaFoldDB" id="A0A9N8HI08"/>
<comment type="catalytic activity">
    <reaction evidence="9">
        <text>6-phospho-D-gluconate + NADP(+) = D-ribulose 5-phosphate + CO2 + NADPH</text>
        <dbReference type="Rhea" id="RHEA:10116"/>
        <dbReference type="ChEBI" id="CHEBI:16526"/>
        <dbReference type="ChEBI" id="CHEBI:57783"/>
        <dbReference type="ChEBI" id="CHEBI:58121"/>
        <dbReference type="ChEBI" id="CHEBI:58349"/>
        <dbReference type="ChEBI" id="CHEBI:58759"/>
        <dbReference type="EC" id="1.1.1.44"/>
    </reaction>
</comment>
<sequence length="1058" mass="117284">MVQSCLMDGSQKAHNADRHVGFKASEGDATMENETFDWIRTCCLTVVVVGASGDLAKKKTFPSLLNLYADKLLPEDTVIFGYARSQLTDDELRSRIRPFLEKSDHPKATVEAFLNICQYQGGKSYGDKDAFATLKTRIEEKELGFSKDDKKNRLFYFAIPPNVFGETALAIKDTCIQKDEVGWTRLVVEKPFGRDLESFETLNQTLSVFDEKMLYRIDHYLGKEMVQNLTVLRFSNIWFDKVLNKDNVSCIILTFKEPFGTQGRGGYFDKYGIIRDILQNHLLQVLTLLTMETPVIVEGKGSGKAIRDAKVAVLNAMSVIDLDDVLLGQYDGYTDDDTIDNKDTNTPTFAVIRLRINNPRWDGVPMILKAGKALNERKAEMRIQFKDAPAGDFLFDGQPCPRNELVMRMQPKEAIYMKTNVKSPGFSAKPTQSELEVNYNTRFFGNNETNVNPDAYTRLLLDILQGKQAAFVRDDELRRAWEIFTPVLHRIEQENVRPVVYAQGGRGPKEADDFIYRVAGYIRSEDYVYYDNDVPVKSTVPSPPKPAASPAKDAKAEETAEVGAVPEDQLCDVGLYGLAVMGQNFALNMASHGFRVCVGNRSPAKVDITVERAQKEGDLPLVGSMNPKNFIAHLKKPRKVVILVQAGKPVDDTIGTLATHMEPGDVIIDGGNEWFPNSVRRAKSLEPKGIHFIGMGISGGEEGARNGPSLMPGGPKEAYDMIAPILTKCAAQVEASGSCAGYLGPIGSGNYVKMVHNGIEYGDMQLIAEVYDILKNVGGMTNQEMADLFDEWNKGELESYLIEITSKILRKKDVETGEGEVVDYVLDKTGMKGTGKWTVQEGAEQGVAIPTIAAALDARMLSGRKEEREAASSILNAPTIEKPERQSLIDDVRAAMYASKICSYAQGLSLIKAASDEHTWNVDLAECARLWTGGCIIRAQLLASIQKAFKDDSSLVNLMVDKTFAGLLNDRVPAWRRVVGSCISNGIACPALCASLTYFDSYRRARLPANLTQAQRDFFGAHTYERTDKPGRYHTAWTEGHKDIGDVNQRTEGESVQT</sequence>
<dbReference type="InterPro" id="IPR006183">
    <property type="entry name" value="Pgluconate_DH"/>
</dbReference>
<dbReference type="InterPro" id="IPR022674">
    <property type="entry name" value="G6P_DH_NAD-bd"/>
</dbReference>
<comment type="catalytic activity">
    <reaction evidence="10">
        <text>D-glucose 6-phosphate + NADP(+) = 6-phospho-D-glucono-1,5-lactone + NADPH + H(+)</text>
        <dbReference type="Rhea" id="RHEA:15841"/>
        <dbReference type="ChEBI" id="CHEBI:15378"/>
        <dbReference type="ChEBI" id="CHEBI:57783"/>
        <dbReference type="ChEBI" id="CHEBI:57955"/>
        <dbReference type="ChEBI" id="CHEBI:58349"/>
        <dbReference type="ChEBI" id="CHEBI:61548"/>
        <dbReference type="EC" id="1.1.1.49"/>
    </reaction>
</comment>
<evidence type="ECO:0000256" key="10">
    <source>
        <dbReference type="RuleBase" id="RU362120"/>
    </source>
</evidence>
<dbReference type="InterPro" id="IPR019796">
    <property type="entry name" value="G6P_DH_AS"/>
</dbReference>
<dbReference type="Gene3D" id="1.20.5.320">
    <property type="entry name" value="6-Phosphogluconate Dehydrogenase, domain 3"/>
    <property type="match status" value="1"/>
</dbReference>
<organism evidence="13 14">
    <name type="scientific">Seminavis robusta</name>
    <dbReference type="NCBI Taxonomy" id="568900"/>
    <lineage>
        <taxon>Eukaryota</taxon>
        <taxon>Sar</taxon>
        <taxon>Stramenopiles</taxon>
        <taxon>Ochrophyta</taxon>
        <taxon>Bacillariophyta</taxon>
        <taxon>Bacillariophyceae</taxon>
        <taxon>Bacillariophycidae</taxon>
        <taxon>Naviculales</taxon>
        <taxon>Naviculaceae</taxon>
        <taxon>Seminavis</taxon>
    </lineage>
</organism>
<dbReference type="InterPro" id="IPR006115">
    <property type="entry name" value="6PGDH_NADP-bd"/>
</dbReference>
<evidence type="ECO:0000256" key="6">
    <source>
        <dbReference type="ARBA" id="ARBA00023064"/>
    </source>
</evidence>
<evidence type="ECO:0000256" key="7">
    <source>
        <dbReference type="ARBA" id="ARBA00023126"/>
    </source>
</evidence>
<evidence type="ECO:0000259" key="12">
    <source>
        <dbReference type="SMART" id="SM01350"/>
    </source>
</evidence>
<feature type="region of interest" description="Disordered" evidence="11">
    <location>
        <begin position="1031"/>
        <end position="1058"/>
    </location>
</feature>
<comment type="function">
    <text evidence="10">Catalyzes the rate-limiting step of the oxidative pentose-phosphate pathway, which represents a route for the dissimilation of carbohydrates besides glycolysis.</text>
</comment>
<dbReference type="EC" id="1.1.1.44" evidence="9"/>
<keyword evidence="3 10" id="KW-0313">Glucose metabolism</keyword>
<keyword evidence="6 9" id="KW-0311">Gluconate utilization</keyword>
<dbReference type="FunFam" id="3.40.50.720:FF:000007">
    <property type="entry name" value="6-phosphogluconate dehydrogenase, decarboxylating"/>
    <property type="match status" value="1"/>
</dbReference>
<evidence type="ECO:0000313" key="13">
    <source>
        <dbReference type="EMBL" id="CAB9512995.1"/>
    </source>
</evidence>
<dbReference type="NCBIfam" id="TIGR00873">
    <property type="entry name" value="gnd"/>
    <property type="match status" value="1"/>
</dbReference>
<comment type="caution">
    <text evidence="13">The sequence shown here is derived from an EMBL/GenBank/DDBJ whole genome shotgun (WGS) entry which is preliminary data.</text>
</comment>
<dbReference type="InterPro" id="IPR001282">
    <property type="entry name" value="G6P_DH"/>
</dbReference>
<dbReference type="GO" id="GO:0050661">
    <property type="term" value="F:NADP binding"/>
    <property type="evidence" value="ECO:0007669"/>
    <property type="project" value="InterPro"/>
</dbReference>
<dbReference type="SMART" id="SM01350">
    <property type="entry name" value="6PGD"/>
    <property type="match status" value="1"/>
</dbReference>
<dbReference type="InterPro" id="IPR006113">
    <property type="entry name" value="6PGDH_Gnd/GntZ"/>
</dbReference>
<dbReference type="NCBIfam" id="TIGR00871">
    <property type="entry name" value="zwf"/>
    <property type="match status" value="1"/>
</dbReference>
<comment type="similarity">
    <text evidence="2 9">Belongs to the 6-phosphogluconate dehydrogenase family.</text>
</comment>
<dbReference type="NCBIfam" id="NF006765">
    <property type="entry name" value="PRK09287.1"/>
    <property type="match status" value="1"/>
</dbReference>
<dbReference type="GO" id="GO:0006098">
    <property type="term" value="P:pentose-phosphate shunt"/>
    <property type="evidence" value="ECO:0007669"/>
    <property type="project" value="UniProtKB-KW"/>
</dbReference>
<dbReference type="PANTHER" id="PTHR11811">
    <property type="entry name" value="6-PHOSPHOGLUCONATE DEHYDROGENASE"/>
    <property type="match status" value="1"/>
</dbReference>
<evidence type="ECO:0000256" key="2">
    <source>
        <dbReference type="ARBA" id="ARBA00008419"/>
    </source>
</evidence>
<dbReference type="Pfam" id="PF00393">
    <property type="entry name" value="6PGD"/>
    <property type="match status" value="1"/>
</dbReference>
<dbReference type="SUPFAM" id="SSF55347">
    <property type="entry name" value="Glyceraldehyde-3-phosphate dehydrogenase-like, C-terminal domain"/>
    <property type="match status" value="1"/>
</dbReference>
<dbReference type="SUPFAM" id="SSF51735">
    <property type="entry name" value="NAD(P)-binding Rossmann-fold domains"/>
    <property type="match status" value="2"/>
</dbReference>
<dbReference type="GO" id="GO:0019521">
    <property type="term" value="P:D-gluconate metabolic process"/>
    <property type="evidence" value="ECO:0007669"/>
    <property type="project" value="UniProtKB-KW"/>
</dbReference>
<dbReference type="OrthoDB" id="60984at2759"/>
<dbReference type="PRINTS" id="PR00076">
    <property type="entry name" value="6PGDHDRGNASE"/>
</dbReference>
<dbReference type="PROSITE" id="PS00069">
    <property type="entry name" value="G6P_DEHYDROGENASE"/>
    <property type="match status" value="1"/>
</dbReference>
<dbReference type="InterPro" id="IPR013328">
    <property type="entry name" value="6PGD_dom2"/>
</dbReference>
<dbReference type="SUPFAM" id="SSF48179">
    <property type="entry name" value="6-phosphogluconate dehydrogenase C-terminal domain-like"/>
    <property type="match status" value="1"/>
</dbReference>
<dbReference type="InterPro" id="IPR008927">
    <property type="entry name" value="6-PGluconate_DH-like_C_sf"/>
</dbReference>
<comment type="similarity">
    <text evidence="10">Belongs to the glucose-6-phosphate dehydrogenase family.</text>
</comment>
<gene>
    <name evidence="13" type="ORF">SEMRO_565_G167660.1</name>
</gene>
<dbReference type="Gene3D" id="3.40.50.720">
    <property type="entry name" value="NAD(P)-binding Rossmann-like Domain"/>
    <property type="match status" value="2"/>
</dbReference>
<proteinExistence type="inferred from homology"/>